<dbReference type="AlphaFoldDB" id="A0A0A7PU03"/>
<feature type="transmembrane region" description="Helical" evidence="1">
    <location>
        <begin position="114"/>
        <end position="133"/>
    </location>
</feature>
<dbReference type="KEGG" id="sphk:SKP52_23675"/>
<organism evidence="2 3">
    <name type="scientific">Sphingopyxis fribergensis</name>
    <dbReference type="NCBI Taxonomy" id="1515612"/>
    <lineage>
        <taxon>Bacteria</taxon>
        <taxon>Pseudomonadati</taxon>
        <taxon>Pseudomonadota</taxon>
        <taxon>Alphaproteobacteria</taxon>
        <taxon>Sphingomonadales</taxon>
        <taxon>Sphingomonadaceae</taxon>
        <taxon>Sphingopyxis</taxon>
    </lineage>
</organism>
<protein>
    <submittedName>
        <fullName evidence="2">Putative membrane protein</fullName>
    </submittedName>
</protein>
<keyword evidence="1" id="KW-0472">Membrane</keyword>
<feature type="transmembrane region" description="Helical" evidence="1">
    <location>
        <begin position="187"/>
        <end position="216"/>
    </location>
</feature>
<feature type="transmembrane region" description="Helical" evidence="1">
    <location>
        <begin position="303"/>
        <end position="322"/>
    </location>
</feature>
<evidence type="ECO:0000313" key="2">
    <source>
        <dbReference type="EMBL" id="AJA11577.1"/>
    </source>
</evidence>
<dbReference type="EMBL" id="CP009122">
    <property type="protein sequence ID" value="AJA11577.1"/>
    <property type="molecule type" value="Genomic_DNA"/>
</dbReference>
<feature type="transmembrane region" description="Helical" evidence="1">
    <location>
        <begin position="328"/>
        <end position="352"/>
    </location>
</feature>
<feature type="transmembrane region" description="Helical" evidence="1">
    <location>
        <begin position="223"/>
        <end position="247"/>
    </location>
</feature>
<feature type="transmembrane region" description="Helical" evidence="1">
    <location>
        <begin position="18"/>
        <end position="38"/>
    </location>
</feature>
<keyword evidence="1" id="KW-1133">Transmembrane helix</keyword>
<accession>A0A0A7PU03</accession>
<dbReference type="STRING" id="1515612.SKP52_23675"/>
<sequence>MTVGALGWNRFAGVSRPVAVVVLSLLALLMVWGATGGVGRDYVAVAKPTSAQFDGLVGDHALYARIAQRVDAGESYYAAAAAEHRVGDYPLRPFVAVRLPTLAYIVATLGEQKAMIFLLAVGGTAILGWYRRLRTESTLPRYAAVGALFVAANLTQLAAREWLFIHEVAAGILLALALALYRPARPWWTMAIVAAALAIRETVLPVAMLFGTFALIDRDWRAAAGWLAIGLCFAAGLAAHIAALAAVTTPVDAASQGWNGQGGWIAYLSFIQASSLLRFFTGWVGALLVPLALLGWAAWRARLGLVVLLIQFGYAALLMLFARPANFYWAMLVTPTLFIGLAFAPAALTALVRSLARPKRAIPASAI</sequence>
<name>A0A0A7PU03_9SPHN</name>
<feature type="transmembrane region" description="Helical" evidence="1">
    <location>
        <begin position="162"/>
        <end position="181"/>
    </location>
</feature>
<keyword evidence="3" id="KW-1185">Reference proteome</keyword>
<evidence type="ECO:0000256" key="1">
    <source>
        <dbReference type="SAM" id="Phobius"/>
    </source>
</evidence>
<gene>
    <name evidence="2" type="ORF">SKP52_23675</name>
</gene>
<evidence type="ECO:0000313" key="3">
    <source>
        <dbReference type="Proteomes" id="UP000030907"/>
    </source>
</evidence>
<keyword evidence="1" id="KW-0812">Transmembrane</keyword>
<feature type="transmembrane region" description="Helical" evidence="1">
    <location>
        <begin position="267"/>
        <end position="296"/>
    </location>
</feature>
<dbReference type="HOGENOM" id="CLU_743697_0_0_5"/>
<reference evidence="2 3" key="1">
    <citation type="journal article" date="2015" name="Int. J. Syst. Evol. Microbiol.">
        <title>Description of Sphingopyxis fribergensis sp. nov. - a soil bacterium with the ability to degrade styrene and phenylacetic acid.</title>
        <authorList>
            <person name="Oelschlagel M."/>
            <person name="Ruckert C."/>
            <person name="Kalinowski J."/>
            <person name="Schmidt G."/>
            <person name="Schlomann M."/>
            <person name="Tischler D."/>
        </authorList>
    </citation>
    <scope>NUCLEOTIDE SEQUENCE [LARGE SCALE GENOMIC DNA]</scope>
    <source>
        <strain evidence="2 3">Kp5.2</strain>
    </source>
</reference>
<dbReference type="Proteomes" id="UP000030907">
    <property type="component" value="Chromosome"/>
</dbReference>
<proteinExistence type="predicted"/>